<accession>A0A1I1PFE7</accession>
<keyword evidence="1" id="KW-0479">Metal-binding</keyword>
<dbReference type="RefSeq" id="WP_091987064.1">
    <property type="nucleotide sequence ID" value="NZ_FOLO01000031.1"/>
</dbReference>
<evidence type="ECO:0000256" key="1">
    <source>
        <dbReference type="ARBA" id="ARBA00022723"/>
    </source>
</evidence>
<proteinExistence type="predicted"/>
<evidence type="ECO:0000256" key="2">
    <source>
        <dbReference type="ARBA" id="ARBA00023004"/>
    </source>
</evidence>
<dbReference type="PANTHER" id="PTHR35303">
    <property type="entry name" value="OS02G0197800 PROTEIN"/>
    <property type="match status" value="1"/>
</dbReference>
<evidence type="ECO:0000259" key="3">
    <source>
        <dbReference type="Pfam" id="PF06155"/>
    </source>
</evidence>
<dbReference type="GO" id="GO:0046872">
    <property type="term" value="F:metal ion binding"/>
    <property type="evidence" value="ECO:0007669"/>
    <property type="project" value="UniProtKB-KW"/>
</dbReference>
<sequence length="129" mass="14953">MSALVTKLHYHKKSKILDVYFEVTSDTINVCNLSAEYLRTHSPSAEVQGHGAKEIKLVANKKQVEINSIEPIGHYAVKLVFDDGHDSGIYSWQYLEYLNLNQNKLWQTYLQRLTRHNASREQIIPIRIQ</sequence>
<dbReference type="InterPro" id="IPR010376">
    <property type="entry name" value="GBBH-like_N"/>
</dbReference>
<keyword evidence="5" id="KW-1185">Reference proteome</keyword>
<keyword evidence="2" id="KW-0408">Iron</keyword>
<protein>
    <submittedName>
        <fullName evidence="4">DUF971 family protein</fullName>
    </submittedName>
</protein>
<gene>
    <name evidence="4" type="ORF">SAMN02745724_03427</name>
</gene>
<dbReference type="PANTHER" id="PTHR35303:SF5">
    <property type="entry name" value="OS02G0197800 PROTEIN"/>
    <property type="match status" value="1"/>
</dbReference>
<reference evidence="4 5" key="1">
    <citation type="submission" date="2016-10" db="EMBL/GenBank/DDBJ databases">
        <authorList>
            <person name="de Groot N.N."/>
        </authorList>
    </citation>
    <scope>NUCLEOTIDE SEQUENCE [LARGE SCALE GENOMIC DNA]</scope>
    <source>
        <strain evidence="4 5">DSM 6059</strain>
    </source>
</reference>
<dbReference type="Gene3D" id="3.30.2020.30">
    <property type="match status" value="1"/>
</dbReference>
<dbReference type="AlphaFoldDB" id="A0A1I1PFE7"/>
<evidence type="ECO:0000313" key="4">
    <source>
        <dbReference type="EMBL" id="SFD08402.1"/>
    </source>
</evidence>
<evidence type="ECO:0000313" key="5">
    <source>
        <dbReference type="Proteomes" id="UP000198862"/>
    </source>
</evidence>
<organism evidence="4 5">
    <name type="scientific">Pseudoalteromonas denitrificans DSM 6059</name>
    <dbReference type="NCBI Taxonomy" id="1123010"/>
    <lineage>
        <taxon>Bacteria</taxon>
        <taxon>Pseudomonadati</taxon>
        <taxon>Pseudomonadota</taxon>
        <taxon>Gammaproteobacteria</taxon>
        <taxon>Alteromonadales</taxon>
        <taxon>Pseudoalteromonadaceae</taxon>
        <taxon>Pseudoalteromonas</taxon>
    </lineage>
</organism>
<name>A0A1I1PFE7_9GAMM</name>
<dbReference type="OrthoDB" id="9794178at2"/>
<dbReference type="Proteomes" id="UP000198862">
    <property type="component" value="Unassembled WGS sequence"/>
</dbReference>
<dbReference type="EMBL" id="FOLO01000031">
    <property type="protein sequence ID" value="SFD08402.1"/>
    <property type="molecule type" value="Genomic_DNA"/>
</dbReference>
<feature type="domain" description="Gamma-butyrobetaine hydroxylase-like N-terminal" evidence="3">
    <location>
        <begin position="10"/>
        <end position="95"/>
    </location>
</feature>
<dbReference type="STRING" id="1123010.SAMN02745724_03427"/>
<dbReference type="InterPro" id="IPR038492">
    <property type="entry name" value="GBBH-like_N_sf"/>
</dbReference>
<dbReference type="Pfam" id="PF06155">
    <property type="entry name" value="GBBH-like_N"/>
    <property type="match status" value="1"/>
</dbReference>